<dbReference type="AlphaFoldDB" id="A0AAV2T3D3"/>
<dbReference type="FunFam" id="1.20.1270.60:FF:000068">
    <property type="entry name" value="Islet cell autoantigen"/>
    <property type="match status" value="1"/>
</dbReference>
<evidence type="ECO:0000259" key="2">
    <source>
        <dbReference type="PROSITE" id="PS50870"/>
    </source>
</evidence>
<feature type="region of interest" description="Disordered" evidence="1">
    <location>
        <begin position="352"/>
        <end position="395"/>
    </location>
</feature>
<dbReference type="Pfam" id="PF04629">
    <property type="entry name" value="ICA69"/>
    <property type="match status" value="1"/>
</dbReference>
<dbReference type="PANTHER" id="PTHR10164:SF4">
    <property type="entry name" value="GH23156P"/>
    <property type="match status" value="1"/>
</dbReference>
<comment type="caution">
    <text evidence="3">The sequence shown here is derived from an EMBL/GenBank/DDBJ whole genome shotgun (WGS) entry which is preliminary data.</text>
</comment>
<dbReference type="SMART" id="SM01237">
    <property type="entry name" value="ICA69"/>
    <property type="match status" value="1"/>
</dbReference>
<feature type="region of interest" description="Disordered" evidence="1">
    <location>
        <begin position="241"/>
        <end position="294"/>
    </location>
</feature>
<name>A0AAV2T3D3_CALDB</name>
<organism evidence="3 4">
    <name type="scientific">Calicophoron daubneyi</name>
    <name type="common">Rumen fluke</name>
    <name type="synonym">Paramphistomum daubneyi</name>
    <dbReference type="NCBI Taxonomy" id="300641"/>
    <lineage>
        <taxon>Eukaryota</taxon>
        <taxon>Metazoa</taxon>
        <taxon>Spiralia</taxon>
        <taxon>Lophotrochozoa</taxon>
        <taxon>Platyhelminthes</taxon>
        <taxon>Trematoda</taxon>
        <taxon>Digenea</taxon>
        <taxon>Plagiorchiida</taxon>
        <taxon>Pronocephalata</taxon>
        <taxon>Paramphistomoidea</taxon>
        <taxon>Paramphistomidae</taxon>
        <taxon>Calicophoron</taxon>
    </lineage>
</organism>
<feature type="compositionally biased region" description="Polar residues" evidence="1">
    <location>
        <begin position="378"/>
        <end position="390"/>
    </location>
</feature>
<feature type="compositionally biased region" description="Low complexity" evidence="1">
    <location>
        <begin position="243"/>
        <end position="258"/>
    </location>
</feature>
<proteinExistence type="predicted"/>
<feature type="domain" description="AH" evidence="2">
    <location>
        <begin position="15"/>
        <end position="218"/>
    </location>
</feature>
<dbReference type="Proteomes" id="UP001497525">
    <property type="component" value="Unassembled WGS sequence"/>
</dbReference>
<dbReference type="PROSITE" id="PS50870">
    <property type="entry name" value="AH"/>
    <property type="match status" value="1"/>
</dbReference>
<dbReference type="SUPFAM" id="SSF103657">
    <property type="entry name" value="BAR/IMD domain-like"/>
    <property type="match status" value="1"/>
</dbReference>
<protein>
    <recommendedName>
        <fullName evidence="2">AH domain-containing protein</fullName>
    </recommendedName>
</protein>
<accession>A0AAV2T3D3</accession>
<sequence>MIKKFGRKQDENIVASDADLDAKLELLKSVQYTCRNLATLLARFQDILCFTSQVENEMGRFLKHYSLDDKTQAGKIMSAVGRVLSHSAQQRLLLRTPLERVQQEVKTFRQRAIADTMGTLKRMETARTEYRGSLLWMKNVSEELDPDTYKQLEKFRCVQAQVRKNKSIFDRLKIDTMQKVDLLSASRCNMLSHVLAAYQNSLLSFLEKTSRTMVAVAERFKGYQYYEFSILKQLRADSRRLAGQSESDGGADDSSSFSVKDENDQSTQSERAPSRSDGTKNQPTQENAPSEEELDKRLDEIFRADDVADVKAEDINIPVADSKDSKQSGDLLGGTEGTIPAEHRDILADLFSHEEPATNPSLSKEKNASALVGPSTGAVASTPQGSSNASWGGDNSFATEWESVFGKQTNVRATAAAPVAGVQPTTDDSSWGEFSTGPSSVLPSKLLEQEFQGGFSLPEQSPSNAARFPFNAAGIPSVPSAAANIPTSSATTNLVRTADVKSANSDNSKREPPALDAWMSLFSDLGPLGNPDTISKKEGQITDA</sequence>
<dbReference type="PANTHER" id="PTHR10164">
    <property type="entry name" value="ISLET CELL AUTOANTIGEN 1"/>
    <property type="match status" value="1"/>
</dbReference>
<dbReference type="InterPro" id="IPR027267">
    <property type="entry name" value="AH/BAR_dom_sf"/>
</dbReference>
<dbReference type="SMART" id="SM01015">
    <property type="entry name" value="Arfaptin"/>
    <property type="match status" value="1"/>
</dbReference>
<feature type="compositionally biased region" description="Polar residues" evidence="1">
    <location>
        <begin position="423"/>
        <end position="439"/>
    </location>
</feature>
<evidence type="ECO:0000256" key="1">
    <source>
        <dbReference type="SAM" id="MobiDB-lite"/>
    </source>
</evidence>
<dbReference type="GO" id="GO:0051049">
    <property type="term" value="P:regulation of transport"/>
    <property type="evidence" value="ECO:0007669"/>
    <property type="project" value="TreeGrafter"/>
</dbReference>
<evidence type="ECO:0000313" key="4">
    <source>
        <dbReference type="Proteomes" id="UP001497525"/>
    </source>
</evidence>
<feature type="region of interest" description="Disordered" evidence="1">
    <location>
        <begin position="488"/>
        <end position="515"/>
    </location>
</feature>
<dbReference type="InterPro" id="IPR006723">
    <property type="entry name" value="Islet_autoAg_Ica1_C"/>
</dbReference>
<feature type="region of interest" description="Disordered" evidence="1">
    <location>
        <begin position="415"/>
        <end position="439"/>
    </location>
</feature>
<gene>
    <name evidence="3" type="ORF">CDAUBV1_LOCUS3370</name>
</gene>
<dbReference type="Gene3D" id="1.20.1270.60">
    <property type="entry name" value="Arfaptin homology (AH) domain/BAR domain"/>
    <property type="match status" value="1"/>
</dbReference>
<feature type="region of interest" description="Disordered" evidence="1">
    <location>
        <begin position="318"/>
        <end position="338"/>
    </location>
</feature>
<evidence type="ECO:0000313" key="3">
    <source>
        <dbReference type="EMBL" id="CAL5131200.1"/>
    </source>
</evidence>
<dbReference type="InterPro" id="IPR024114">
    <property type="entry name" value="Islet_autoAg_Ica1/Ica1-like"/>
</dbReference>
<feature type="compositionally biased region" description="Polar residues" evidence="1">
    <location>
        <begin position="279"/>
        <end position="288"/>
    </location>
</feature>
<dbReference type="EMBL" id="CAXLJL010000081">
    <property type="protein sequence ID" value="CAL5131200.1"/>
    <property type="molecule type" value="Genomic_DNA"/>
</dbReference>
<dbReference type="GO" id="GO:0005794">
    <property type="term" value="C:Golgi apparatus"/>
    <property type="evidence" value="ECO:0007669"/>
    <property type="project" value="TreeGrafter"/>
</dbReference>
<reference evidence="3" key="1">
    <citation type="submission" date="2024-06" db="EMBL/GenBank/DDBJ databases">
        <authorList>
            <person name="Liu X."/>
            <person name="Lenzi L."/>
            <person name="Haldenby T S."/>
            <person name="Uol C."/>
        </authorList>
    </citation>
    <scope>NUCLEOTIDE SEQUENCE</scope>
</reference>
<dbReference type="InterPro" id="IPR010504">
    <property type="entry name" value="AH_dom"/>
</dbReference>
<dbReference type="GO" id="GO:0019904">
    <property type="term" value="F:protein domain specific binding"/>
    <property type="evidence" value="ECO:0007669"/>
    <property type="project" value="InterPro"/>
</dbReference>
<dbReference type="Pfam" id="PF06456">
    <property type="entry name" value="Arfaptin"/>
    <property type="match status" value="1"/>
</dbReference>